<dbReference type="PIRSF" id="PIRSF004638">
    <property type="entry name" value="UCP004638"/>
    <property type="match status" value="1"/>
</dbReference>
<keyword evidence="9 14" id="KW-1133">Transmembrane helix</keyword>
<dbReference type="RefSeq" id="WP_062557555.1">
    <property type="nucleotide sequence ID" value="NZ_CP013341.1"/>
</dbReference>
<dbReference type="KEGG" id="nur:ATY38_00460"/>
<keyword evidence="10 14" id="KW-0560">Oxidoreductase</keyword>
<dbReference type="GO" id="GO:0070818">
    <property type="term" value="F:protoporphyrinogen oxidase activity"/>
    <property type="evidence" value="ECO:0007669"/>
    <property type="project" value="UniProtKB-UniRule"/>
</dbReference>
<keyword evidence="5 14" id="KW-1003">Cell membrane</keyword>
<evidence type="ECO:0000256" key="11">
    <source>
        <dbReference type="ARBA" id="ARBA00023004"/>
    </source>
</evidence>
<evidence type="ECO:0000256" key="5">
    <source>
        <dbReference type="ARBA" id="ARBA00022475"/>
    </source>
</evidence>
<dbReference type="AlphaFoldDB" id="A0A1H2DPA2"/>
<dbReference type="Proteomes" id="UP000182882">
    <property type="component" value="Unassembled WGS sequence"/>
</dbReference>
<keyword evidence="6 14" id="KW-0349">Heme</keyword>
<dbReference type="NCBIfam" id="TIGR00701">
    <property type="entry name" value="protoporphyrinogen oxidase HemJ"/>
    <property type="match status" value="1"/>
</dbReference>
<keyword evidence="11 14" id="KW-0408">Iron</keyword>
<evidence type="ECO:0000256" key="10">
    <source>
        <dbReference type="ARBA" id="ARBA00023002"/>
    </source>
</evidence>
<sequence>MLWIKSLHIIFMVTWFAGLFYLPRLFVYHAQCEDQPGKERFKIMERKLYYGIMTPGAVLTVVFGVWLWLGYGFSGSWLHAKLALVLILIVYHYYCGKYVKAFKNDANQHGHVFYRWFNEFPVLVLFAVVILVVVKPDLAAVVSGLFE</sequence>
<feature type="binding site" description="axial binding residue" evidence="14">
    <location>
        <position position="81"/>
    </location>
    <ligand>
        <name>heme</name>
        <dbReference type="ChEBI" id="CHEBI:30413"/>
    </ligand>
    <ligandPart>
        <name>Fe</name>
        <dbReference type="ChEBI" id="CHEBI:18248"/>
    </ligandPart>
</feature>
<comment type="subunit">
    <text evidence="14">Homodimer.</text>
</comment>
<dbReference type="EMBL" id="FNLN01000002">
    <property type="protein sequence ID" value="SDT84705.1"/>
    <property type="molecule type" value="Genomic_DNA"/>
</dbReference>
<gene>
    <name evidence="16" type="ORF">SAMN05216406_10276</name>
</gene>
<feature type="transmembrane region" description="Helical" evidence="14">
    <location>
        <begin position="77"/>
        <end position="95"/>
    </location>
</feature>
<feature type="transmembrane region" description="Helical" evidence="14">
    <location>
        <begin position="6"/>
        <end position="27"/>
    </location>
</feature>
<evidence type="ECO:0000256" key="7">
    <source>
        <dbReference type="ARBA" id="ARBA00022692"/>
    </source>
</evidence>
<dbReference type="PANTHER" id="PTHR40255">
    <property type="entry name" value="UPF0093 MEMBRANE PROTEIN SLR1790"/>
    <property type="match status" value="1"/>
</dbReference>
<comment type="subcellular location">
    <subcellularLocation>
        <location evidence="1 14">Cell membrane</location>
        <topology evidence="1 14">Multi-pass membrane protein</topology>
    </subcellularLocation>
</comment>
<dbReference type="InterPro" id="IPR005265">
    <property type="entry name" value="HemJ-like"/>
</dbReference>
<dbReference type="PANTHER" id="PTHR40255:SF1">
    <property type="entry name" value="PROTOPORPHYRINOGEN IX OXIDASE"/>
    <property type="match status" value="1"/>
</dbReference>
<evidence type="ECO:0000256" key="6">
    <source>
        <dbReference type="ARBA" id="ARBA00022617"/>
    </source>
</evidence>
<keyword evidence="12 14" id="KW-0472">Membrane</keyword>
<dbReference type="UniPathway" id="UPA00251">
    <property type="reaction ID" value="UER00324"/>
</dbReference>
<comment type="similarity">
    <text evidence="3 14 15">Belongs to the HemJ family.</text>
</comment>
<keyword evidence="7 14" id="KW-0812">Transmembrane</keyword>
<evidence type="ECO:0000256" key="8">
    <source>
        <dbReference type="ARBA" id="ARBA00022723"/>
    </source>
</evidence>
<keyword evidence="17" id="KW-1185">Reference proteome</keyword>
<accession>A0A1H2DPA2</accession>
<dbReference type="HAMAP" id="MF_02239">
    <property type="entry name" value="HemJ"/>
    <property type="match status" value="1"/>
</dbReference>
<evidence type="ECO:0000256" key="4">
    <source>
        <dbReference type="ARBA" id="ARBA00017504"/>
    </source>
</evidence>
<reference evidence="17" key="1">
    <citation type="submission" date="2016-10" db="EMBL/GenBank/DDBJ databases">
        <authorList>
            <person name="Varghese N."/>
            <person name="Submissions S."/>
        </authorList>
    </citation>
    <scope>NUCLEOTIDE SEQUENCE [LARGE SCALE GENOMIC DNA]</scope>
    <source>
        <strain evidence="17">Nm10</strain>
    </source>
</reference>
<evidence type="ECO:0000256" key="14">
    <source>
        <dbReference type="HAMAP-Rule" id="MF_02239"/>
    </source>
</evidence>
<comment type="cofactor">
    <cofactor evidence="14 15">
        <name>heme b</name>
        <dbReference type="ChEBI" id="CHEBI:60344"/>
    </cofactor>
    <text evidence="14 15">Binds 1 heme b (iron(II)-protoporphyrin IX) group per subunit.</text>
</comment>
<name>A0A1H2DPA2_9PROT</name>
<feature type="transmembrane region" description="Helical" evidence="14">
    <location>
        <begin position="116"/>
        <end position="134"/>
    </location>
</feature>
<keyword evidence="8 14" id="KW-0479">Metal-binding</keyword>
<dbReference type="EC" id="1.3.99.-" evidence="14 15"/>
<evidence type="ECO:0000256" key="1">
    <source>
        <dbReference type="ARBA" id="ARBA00004651"/>
    </source>
</evidence>
<evidence type="ECO:0000256" key="15">
    <source>
        <dbReference type="PIRNR" id="PIRNR004638"/>
    </source>
</evidence>
<dbReference type="GO" id="GO:0046872">
    <property type="term" value="F:metal ion binding"/>
    <property type="evidence" value="ECO:0007669"/>
    <property type="project" value="UniProtKB-UniRule"/>
</dbReference>
<evidence type="ECO:0000256" key="13">
    <source>
        <dbReference type="ARBA" id="ARBA00048390"/>
    </source>
</evidence>
<dbReference type="Pfam" id="PF03653">
    <property type="entry name" value="UPF0093"/>
    <property type="match status" value="1"/>
</dbReference>
<protein>
    <recommendedName>
        <fullName evidence="4 14">Protoporphyrinogen IX oxidase</fullName>
        <shortName evidence="14">PPO</shortName>
        <ecNumber evidence="14 15">1.3.99.-</ecNumber>
    </recommendedName>
</protein>
<feature type="transmembrane region" description="Helical" evidence="14">
    <location>
        <begin position="48"/>
        <end position="71"/>
    </location>
</feature>
<dbReference type="GO" id="GO:0006782">
    <property type="term" value="P:protoporphyrinogen IX biosynthetic process"/>
    <property type="evidence" value="ECO:0007669"/>
    <property type="project" value="UniProtKB-UniRule"/>
</dbReference>
<feature type="binding site" description="axial binding residue" evidence="14">
    <location>
        <position position="8"/>
    </location>
    <ligand>
        <name>heme</name>
        <dbReference type="ChEBI" id="CHEBI:30413"/>
    </ligand>
    <ligandPart>
        <name>Fe</name>
        <dbReference type="ChEBI" id="CHEBI:18248"/>
    </ligandPart>
</feature>
<comment type="function">
    <text evidence="14 15">Catalyzes the oxidation of protoporphyrinogen IX to protoporphyrin IX.</text>
</comment>
<evidence type="ECO:0000256" key="9">
    <source>
        <dbReference type="ARBA" id="ARBA00022989"/>
    </source>
</evidence>
<evidence type="ECO:0000256" key="2">
    <source>
        <dbReference type="ARBA" id="ARBA00005073"/>
    </source>
</evidence>
<dbReference type="GO" id="GO:0005886">
    <property type="term" value="C:plasma membrane"/>
    <property type="evidence" value="ECO:0007669"/>
    <property type="project" value="UniProtKB-SubCell"/>
</dbReference>
<comment type="catalytic activity">
    <reaction evidence="13 14 15">
        <text>protoporphyrinogen IX + 3 A = protoporphyrin IX + 3 AH2</text>
        <dbReference type="Rhea" id="RHEA:62000"/>
        <dbReference type="ChEBI" id="CHEBI:13193"/>
        <dbReference type="ChEBI" id="CHEBI:17499"/>
        <dbReference type="ChEBI" id="CHEBI:57306"/>
        <dbReference type="ChEBI" id="CHEBI:57307"/>
    </reaction>
</comment>
<evidence type="ECO:0000256" key="3">
    <source>
        <dbReference type="ARBA" id="ARBA00006501"/>
    </source>
</evidence>
<evidence type="ECO:0000256" key="12">
    <source>
        <dbReference type="ARBA" id="ARBA00023136"/>
    </source>
</evidence>
<comment type="pathway">
    <text evidence="2 14 15">Porphyrin-containing compound metabolism; protoporphyrin-IX biosynthesis; protoporphyrin-IX from protoporphyrinogen-IX: step 1/1.</text>
</comment>
<proteinExistence type="inferred from homology"/>
<organism evidence="16 17">
    <name type="scientific">Nitrosomonas ureae</name>
    <dbReference type="NCBI Taxonomy" id="44577"/>
    <lineage>
        <taxon>Bacteria</taxon>
        <taxon>Pseudomonadati</taxon>
        <taxon>Pseudomonadota</taxon>
        <taxon>Betaproteobacteria</taxon>
        <taxon>Nitrosomonadales</taxon>
        <taxon>Nitrosomonadaceae</taxon>
        <taxon>Nitrosomonas</taxon>
    </lineage>
</organism>
<evidence type="ECO:0000313" key="16">
    <source>
        <dbReference type="EMBL" id="SDT84705.1"/>
    </source>
</evidence>
<evidence type="ECO:0000313" key="17">
    <source>
        <dbReference type="Proteomes" id="UP000182882"/>
    </source>
</evidence>